<sequence length="380" mass="43567">MNIDNWSKVFTLALDFSSVILLVMLISLVNLGLKWLPARNKISLFLSLFLIVKLISFTFLFLDIETAFKLYACSLPIILLVGPLMTGFTQSSLLMQKKTLLDIKDSILLISGYVLISPFLIYPYPATQLPIHEQPNLLAISLYTFVFLFVTTSSYHFISMIIKFKKGALYSVGYNEQSYFWLKGVWCTMTFIWLSLIHNMISGIIDIPWEVIHISWETIDIFTSFIDISVLFSLTILTVMYCKKPIDTPAIEICEISEKYEKSALSKAQALAILKSIDMIMQTQKCFLDNSLNIEKLAKKINTPSQYLSQTINQYRTMNFYELIAKYRIEYAKEILLNEPEKTILEVAMGAGFNAKSTFNQTFKKITGLTPSQYKKETKI</sequence>
<evidence type="ECO:0000256" key="1">
    <source>
        <dbReference type="ARBA" id="ARBA00023015"/>
    </source>
</evidence>
<feature type="transmembrane region" description="Helical" evidence="4">
    <location>
        <begin position="107"/>
        <end position="125"/>
    </location>
</feature>
<evidence type="ECO:0000259" key="5">
    <source>
        <dbReference type="PROSITE" id="PS01124"/>
    </source>
</evidence>
<reference evidence="6 7" key="1">
    <citation type="submission" date="2016-10" db="EMBL/GenBank/DDBJ databases">
        <authorList>
            <person name="de Groot N.N."/>
        </authorList>
    </citation>
    <scope>NUCLEOTIDE SEQUENCE [LARGE SCALE GENOMIC DNA]</scope>
    <source>
        <strain evidence="6 7">DSM 6059</strain>
    </source>
</reference>
<keyword evidence="3" id="KW-0804">Transcription</keyword>
<dbReference type="SMART" id="SM00342">
    <property type="entry name" value="HTH_ARAC"/>
    <property type="match status" value="1"/>
</dbReference>
<dbReference type="InterPro" id="IPR018062">
    <property type="entry name" value="HTH_AraC-typ_CS"/>
</dbReference>
<gene>
    <name evidence="6" type="ORF">SAMN02745724_02043</name>
</gene>
<dbReference type="EMBL" id="FOLO01000012">
    <property type="protein sequence ID" value="SFC58733.1"/>
    <property type="molecule type" value="Genomic_DNA"/>
</dbReference>
<proteinExistence type="predicted"/>
<dbReference type="PROSITE" id="PS00041">
    <property type="entry name" value="HTH_ARAC_FAMILY_1"/>
    <property type="match status" value="1"/>
</dbReference>
<keyword evidence="7" id="KW-1185">Reference proteome</keyword>
<dbReference type="InterPro" id="IPR018060">
    <property type="entry name" value="HTH_AraC"/>
</dbReference>
<feature type="transmembrane region" description="Helical" evidence="4">
    <location>
        <begin position="44"/>
        <end position="62"/>
    </location>
</feature>
<feature type="transmembrane region" description="Helical" evidence="4">
    <location>
        <begin position="221"/>
        <end position="242"/>
    </location>
</feature>
<dbReference type="RefSeq" id="WP_091983354.1">
    <property type="nucleotide sequence ID" value="NZ_FOLO01000012.1"/>
</dbReference>
<dbReference type="PANTHER" id="PTHR43280">
    <property type="entry name" value="ARAC-FAMILY TRANSCRIPTIONAL REGULATOR"/>
    <property type="match status" value="1"/>
</dbReference>
<dbReference type="SUPFAM" id="SSF46689">
    <property type="entry name" value="Homeodomain-like"/>
    <property type="match status" value="1"/>
</dbReference>
<keyword evidence="4" id="KW-0472">Membrane</keyword>
<evidence type="ECO:0000256" key="4">
    <source>
        <dbReference type="SAM" id="Phobius"/>
    </source>
</evidence>
<evidence type="ECO:0000256" key="3">
    <source>
        <dbReference type="ARBA" id="ARBA00023163"/>
    </source>
</evidence>
<dbReference type="PANTHER" id="PTHR43280:SF29">
    <property type="entry name" value="ARAC-FAMILY TRANSCRIPTIONAL REGULATOR"/>
    <property type="match status" value="1"/>
</dbReference>
<dbReference type="GO" id="GO:0003700">
    <property type="term" value="F:DNA-binding transcription factor activity"/>
    <property type="evidence" value="ECO:0007669"/>
    <property type="project" value="InterPro"/>
</dbReference>
<feature type="transmembrane region" description="Helical" evidence="4">
    <location>
        <begin position="137"/>
        <end position="158"/>
    </location>
</feature>
<feature type="transmembrane region" description="Helical" evidence="4">
    <location>
        <begin position="179"/>
        <end position="201"/>
    </location>
</feature>
<dbReference type="PROSITE" id="PS01124">
    <property type="entry name" value="HTH_ARAC_FAMILY_2"/>
    <property type="match status" value="1"/>
</dbReference>
<evidence type="ECO:0000256" key="2">
    <source>
        <dbReference type="ARBA" id="ARBA00023125"/>
    </source>
</evidence>
<dbReference type="Proteomes" id="UP000198862">
    <property type="component" value="Unassembled WGS sequence"/>
</dbReference>
<evidence type="ECO:0000313" key="6">
    <source>
        <dbReference type="EMBL" id="SFC58733.1"/>
    </source>
</evidence>
<feature type="transmembrane region" description="Helical" evidence="4">
    <location>
        <begin position="68"/>
        <end position="86"/>
    </location>
</feature>
<keyword evidence="2" id="KW-0238">DNA-binding</keyword>
<feature type="transmembrane region" description="Helical" evidence="4">
    <location>
        <begin position="12"/>
        <end position="32"/>
    </location>
</feature>
<dbReference type="Gene3D" id="1.10.10.60">
    <property type="entry name" value="Homeodomain-like"/>
    <property type="match status" value="2"/>
</dbReference>
<dbReference type="InterPro" id="IPR020449">
    <property type="entry name" value="Tscrpt_reg_AraC-type_HTH"/>
</dbReference>
<dbReference type="AlphaFoldDB" id="A0A1I1KKT3"/>
<protein>
    <submittedName>
        <fullName evidence="6">Helix-turn-helix domain-containing protein</fullName>
    </submittedName>
</protein>
<keyword evidence="4" id="KW-1133">Transmembrane helix</keyword>
<evidence type="ECO:0000313" key="7">
    <source>
        <dbReference type="Proteomes" id="UP000198862"/>
    </source>
</evidence>
<accession>A0A1I1KKT3</accession>
<dbReference type="Pfam" id="PF12833">
    <property type="entry name" value="HTH_18"/>
    <property type="match status" value="1"/>
</dbReference>
<dbReference type="OrthoDB" id="345413at2"/>
<dbReference type="InterPro" id="IPR009057">
    <property type="entry name" value="Homeodomain-like_sf"/>
</dbReference>
<feature type="domain" description="HTH araC/xylS-type" evidence="5">
    <location>
        <begin position="278"/>
        <end position="377"/>
    </location>
</feature>
<dbReference type="STRING" id="1123010.SAMN02745724_02043"/>
<keyword evidence="4" id="KW-0812">Transmembrane</keyword>
<name>A0A1I1KKT3_9GAMM</name>
<organism evidence="6 7">
    <name type="scientific">Pseudoalteromonas denitrificans DSM 6059</name>
    <dbReference type="NCBI Taxonomy" id="1123010"/>
    <lineage>
        <taxon>Bacteria</taxon>
        <taxon>Pseudomonadati</taxon>
        <taxon>Pseudomonadota</taxon>
        <taxon>Gammaproteobacteria</taxon>
        <taxon>Alteromonadales</taxon>
        <taxon>Pseudoalteromonadaceae</taxon>
        <taxon>Pseudoalteromonas</taxon>
    </lineage>
</organism>
<dbReference type="GO" id="GO:0043565">
    <property type="term" value="F:sequence-specific DNA binding"/>
    <property type="evidence" value="ECO:0007669"/>
    <property type="project" value="InterPro"/>
</dbReference>
<dbReference type="PRINTS" id="PR00032">
    <property type="entry name" value="HTHARAC"/>
</dbReference>
<keyword evidence="1" id="KW-0805">Transcription regulation</keyword>